<protein>
    <submittedName>
        <fullName evidence="1">Uncharacterized protein</fullName>
    </submittedName>
</protein>
<accession>A0ABD3D4I1</accession>
<dbReference type="Proteomes" id="UP001632038">
    <property type="component" value="Unassembled WGS sequence"/>
</dbReference>
<evidence type="ECO:0000313" key="1">
    <source>
        <dbReference type="EMBL" id="KAL3636436.1"/>
    </source>
</evidence>
<dbReference type="AlphaFoldDB" id="A0ABD3D4I1"/>
<sequence>MKLMGLDPLTHKPIVEQKNHFSDQEIYQNLEIQENVTVPQNSDWPINDEDKKYSFFKNSEIGSSIMFQIGNLSMDPFQNWMDHNPFVWDGFSSLGDNFLP</sequence>
<proteinExistence type="predicted"/>
<name>A0ABD3D4I1_9LAMI</name>
<organism evidence="1 2">
    <name type="scientific">Castilleja foliolosa</name>
    <dbReference type="NCBI Taxonomy" id="1961234"/>
    <lineage>
        <taxon>Eukaryota</taxon>
        <taxon>Viridiplantae</taxon>
        <taxon>Streptophyta</taxon>
        <taxon>Embryophyta</taxon>
        <taxon>Tracheophyta</taxon>
        <taxon>Spermatophyta</taxon>
        <taxon>Magnoliopsida</taxon>
        <taxon>eudicotyledons</taxon>
        <taxon>Gunneridae</taxon>
        <taxon>Pentapetalae</taxon>
        <taxon>asterids</taxon>
        <taxon>lamiids</taxon>
        <taxon>Lamiales</taxon>
        <taxon>Orobanchaceae</taxon>
        <taxon>Pedicularideae</taxon>
        <taxon>Castillejinae</taxon>
        <taxon>Castilleja</taxon>
    </lineage>
</organism>
<reference evidence="2" key="1">
    <citation type="journal article" date="2024" name="IScience">
        <title>Strigolactones Initiate the Formation of Haustorium-like Structures in Castilleja.</title>
        <authorList>
            <person name="Buerger M."/>
            <person name="Peterson D."/>
            <person name="Chory J."/>
        </authorList>
    </citation>
    <scope>NUCLEOTIDE SEQUENCE [LARGE SCALE GENOMIC DNA]</scope>
</reference>
<comment type="caution">
    <text evidence="1">The sequence shown here is derived from an EMBL/GenBank/DDBJ whole genome shotgun (WGS) entry which is preliminary data.</text>
</comment>
<gene>
    <name evidence="1" type="ORF">CASFOL_020983</name>
</gene>
<dbReference type="EMBL" id="JAVIJP010000027">
    <property type="protein sequence ID" value="KAL3636436.1"/>
    <property type="molecule type" value="Genomic_DNA"/>
</dbReference>
<keyword evidence="2" id="KW-1185">Reference proteome</keyword>
<evidence type="ECO:0000313" key="2">
    <source>
        <dbReference type="Proteomes" id="UP001632038"/>
    </source>
</evidence>